<sequence length="57" mass="6101">VKEISYGYKCMLCVSTPRSHPEGLPYRKIRARAHAARSLNTVSAPVATPQGTQASSG</sequence>
<reference evidence="1 2" key="1">
    <citation type="journal article" date="2021" name="BMC Genomics">
        <title>Datura genome reveals duplications of psychoactive alkaloid biosynthetic genes and high mutation rate following tissue culture.</title>
        <authorList>
            <person name="Rajewski A."/>
            <person name="Carter-House D."/>
            <person name="Stajich J."/>
            <person name="Litt A."/>
        </authorList>
    </citation>
    <scope>NUCLEOTIDE SEQUENCE [LARGE SCALE GENOMIC DNA]</scope>
    <source>
        <strain evidence="1">AR-01</strain>
    </source>
</reference>
<gene>
    <name evidence="1" type="ORF">HAX54_038648</name>
</gene>
<comment type="caution">
    <text evidence="1">The sequence shown here is derived from an EMBL/GenBank/DDBJ whole genome shotgun (WGS) entry which is preliminary data.</text>
</comment>
<feature type="non-terminal residue" evidence="1">
    <location>
        <position position="1"/>
    </location>
</feature>
<accession>A0ABS8VNH1</accession>
<keyword evidence="2" id="KW-1185">Reference proteome</keyword>
<organism evidence="1 2">
    <name type="scientific">Datura stramonium</name>
    <name type="common">Jimsonweed</name>
    <name type="synonym">Common thornapple</name>
    <dbReference type="NCBI Taxonomy" id="4076"/>
    <lineage>
        <taxon>Eukaryota</taxon>
        <taxon>Viridiplantae</taxon>
        <taxon>Streptophyta</taxon>
        <taxon>Embryophyta</taxon>
        <taxon>Tracheophyta</taxon>
        <taxon>Spermatophyta</taxon>
        <taxon>Magnoliopsida</taxon>
        <taxon>eudicotyledons</taxon>
        <taxon>Gunneridae</taxon>
        <taxon>Pentapetalae</taxon>
        <taxon>asterids</taxon>
        <taxon>lamiids</taxon>
        <taxon>Solanales</taxon>
        <taxon>Solanaceae</taxon>
        <taxon>Solanoideae</taxon>
        <taxon>Datureae</taxon>
        <taxon>Datura</taxon>
    </lineage>
</organism>
<dbReference type="Proteomes" id="UP000823775">
    <property type="component" value="Unassembled WGS sequence"/>
</dbReference>
<protein>
    <submittedName>
        <fullName evidence="1">Uncharacterized protein</fullName>
    </submittedName>
</protein>
<dbReference type="EMBL" id="JACEIK010005289">
    <property type="protein sequence ID" value="MCE0481163.1"/>
    <property type="molecule type" value="Genomic_DNA"/>
</dbReference>
<name>A0ABS8VNH1_DATST</name>
<feature type="non-terminal residue" evidence="1">
    <location>
        <position position="57"/>
    </location>
</feature>
<proteinExistence type="predicted"/>
<evidence type="ECO:0000313" key="1">
    <source>
        <dbReference type="EMBL" id="MCE0481163.1"/>
    </source>
</evidence>
<evidence type="ECO:0000313" key="2">
    <source>
        <dbReference type="Proteomes" id="UP000823775"/>
    </source>
</evidence>